<evidence type="ECO:0000256" key="1">
    <source>
        <dbReference type="ARBA" id="ARBA00010617"/>
    </source>
</evidence>
<dbReference type="Gene3D" id="1.10.630.10">
    <property type="entry name" value="Cytochrome P450"/>
    <property type="match status" value="1"/>
</dbReference>
<sequence>MSAAQLMDIPEVSPLASREEYAAARQKSWVGRSPRGFEVLTHDQGWEIMSSKEFDIGGGFGVVLDAVGLTSGPYREEWNKQIVCNEGDQRTKMRQPYMRLLKPQQVAKLQGDVRAIINGILDDIEDPTDVDFMSQIAWRLPTQLYCDLISAPREMAPWIGRVTESINPPLLTLDKDRLPESEAAYWEGLEFLEKHIDEKRAHLGDDFTSELIRCELEGLISHDEVKTVAMSLLIASMDNTLHQLGLTFGTLLEDRSRWEQVLAKPTAAPQAAEETYRLCPRFGVIARHASKDIEVNGFTVPADSWIWISTRSGGRDETKFEDPDNFRMGRPASRALMFGSSHYSCLGATLARLEITETMKIIAERFPNIHLKGDWRKVEGSLVTEVEHLSVSLV</sequence>
<accession>A0ABM7G9Z0</accession>
<dbReference type="EMBL" id="AP018818">
    <property type="protein sequence ID" value="BBF71984.1"/>
    <property type="molecule type" value="Genomic_DNA"/>
</dbReference>
<gene>
    <name evidence="2" type="ORF">SBA_ch2_5170</name>
</gene>
<dbReference type="InterPro" id="IPR036396">
    <property type="entry name" value="Cyt_P450_sf"/>
</dbReference>
<dbReference type="InterPro" id="IPR001128">
    <property type="entry name" value="Cyt_P450"/>
</dbReference>
<organism evidence="2 3">
    <name type="scientific">Sphingomonas bisphenolicum</name>
    <dbReference type="NCBI Taxonomy" id="296544"/>
    <lineage>
        <taxon>Bacteria</taxon>
        <taxon>Pseudomonadati</taxon>
        <taxon>Pseudomonadota</taxon>
        <taxon>Alphaproteobacteria</taxon>
        <taxon>Sphingomonadales</taxon>
        <taxon>Sphingomonadaceae</taxon>
        <taxon>Sphingomonas</taxon>
    </lineage>
</organism>
<dbReference type="SUPFAM" id="SSF48264">
    <property type="entry name" value="Cytochrome P450"/>
    <property type="match status" value="1"/>
</dbReference>
<dbReference type="InterPro" id="IPR002397">
    <property type="entry name" value="Cyt_P450_B"/>
</dbReference>
<protein>
    <submittedName>
        <fullName evidence="2">Cytochrome P450</fullName>
    </submittedName>
</protein>
<evidence type="ECO:0000313" key="2">
    <source>
        <dbReference type="EMBL" id="BBF71984.1"/>
    </source>
</evidence>
<comment type="similarity">
    <text evidence="1">Belongs to the cytochrome P450 family.</text>
</comment>
<dbReference type="PANTHER" id="PTHR46696:SF1">
    <property type="entry name" value="CYTOCHROME P450 YJIB-RELATED"/>
    <property type="match status" value="1"/>
</dbReference>
<reference evidence="2" key="1">
    <citation type="submission" date="2018-07" db="EMBL/GenBank/DDBJ databases">
        <title>Complete genome sequence of Sphingomonas bisphenolicum strain AO1, a bisphenol A degradative bacterium isolated from Japanese farm field.</title>
        <authorList>
            <person name="Murakami M."/>
            <person name="Koh M."/>
            <person name="Koba S."/>
            <person name="Matsumura Y."/>
        </authorList>
    </citation>
    <scope>NUCLEOTIDE SEQUENCE</scope>
    <source>
        <strain evidence="2">AO1</strain>
    </source>
</reference>
<keyword evidence="3" id="KW-1185">Reference proteome</keyword>
<evidence type="ECO:0000313" key="3">
    <source>
        <dbReference type="Proteomes" id="UP001059971"/>
    </source>
</evidence>
<dbReference type="PRINTS" id="PR00359">
    <property type="entry name" value="BP450"/>
</dbReference>
<dbReference type="Proteomes" id="UP001059971">
    <property type="component" value="Chromosome 2"/>
</dbReference>
<dbReference type="PANTHER" id="PTHR46696">
    <property type="entry name" value="P450, PUTATIVE (EUROFUNG)-RELATED"/>
    <property type="match status" value="1"/>
</dbReference>
<name>A0ABM7G9Z0_9SPHN</name>
<dbReference type="Pfam" id="PF00067">
    <property type="entry name" value="p450"/>
    <property type="match status" value="1"/>
</dbReference>
<proteinExistence type="inferred from homology"/>